<feature type="compositionally biased region" description="Polar residues" evidence="5">
    <location>
        <begin position="140"/>
        <end position="156"/>
    </location>
</feature>
<evidence type="ECO:0000313" key="8">
    <source>
        <dbReference type="Proteomes" id="UP001212152"/>
    </source>
</evidence>
<evidence type="ECO:0000259" key="6">
    <source>
        <dbReference type="PROSITE" id="PS50023"/>
    </source>
</evidence>
<dbReference type="Gene3D" id="2.10.110.10">
    <property type="entry name" value="Cysteine Rich Protein"/>
    <property type="match status" value="1"/>
</dbReference>
<keyword evidence="3 4" id="KW-0440">LIM domain</keyword>
<keyword evidence="8" id="KW-1185">Reference proteome</keyword>
<feature type="region of interest" description="Disordered" evidence="5">
    <location>
        <begin position="79"/>
        <end position="105"/>
    </location>
</feature>
<dbReference type="EMBL" id="JADGJQ010000064">
    <property type="protein sequence ID" value="KAJ3174510.1"/>
    <property type="molecule type" value="Genomic_DNA"/>
</dbReference>
<keyword evidence="2 4" id="KW-0862">Zinc</keyword>
<sequence length="192" mass="20624">MSSEKCGTCDKTVYATEKIEAAGKHYHKGCFKCSDPNCNIQLNLKTFQVQNNDIWCGKHVPVPKATAVADSVSVLHAKHAPKKATEGLHKTSVGTGETPTYGLDTLGTQHALLSPKKSAENLGTVRKGGAGGGSNVPRLGSNNSLTGSNRGSSTSIDQQQNRQEQQQQQDGEDEGQQQRGDQEEVVHEEIRV</sequence>
<dbReference type="InterPro" id="IPR001781">
    <property type="entry name" value="Znf_LIM"/>
</dbReference>
<keyword evidence="1 4" id="KW-0479">Metal-binding</keyword>
<evidence type="ECO:0000256" key="1">
    <source>
        <dbReference type="ARBA" id="ARBA00022723"/>
    </source>
</evidence>
<feature type="compositionally biased region" description="Low complexity" evidence="5">
    <location>
        <begin position="157"/>
        <end position="169"/>
    </location>
</feature>
<dbReference type="GO" id="GO:0046872">
    <property type="term" value="F:metal ion binding"/>
    <property type="evidence" value="ECO:0007669"/>
    <property type="project" value="UniProtKB-KW"/>
</dbReference>
<dbReference type="Pfam" id="PF00412">
    <property type="entry name" value="LIM"/>
    <property type="match status" value="1"/>
</dbReference>
<comment type="caution">
    <text evidence="7">The sequence shown here is derived from an EMBL/GenBank/DDBJ whole genome shotgun (WGS) entry which is preliminary data.</text>
</comment>
<dbReference type="PROSITE" id="PS50023">
    <property type="entry name" value="LIM_DOMAIN_2"/>
    <property type="match status" value="1"/>
</dbReference>
<proteinExistence type="predicted"/>
<dbReference type="SUPFAM" id="SSF57716">
    <property type="entry name" value="Glucocorticoid receptor-like (DNA-binding domain)"/>
    <property type="match status" value="1"/>
</dbReference>
<feature type="region of interest" description="Disordered" evidence="5">
    <location>
        <begin position="119"/>
        <end position="192"/>
    </location>
</feature>
<evidence type="ECO:0000256" key="3">
    <source>
        <dbReference type="ARBA" id="ARBA00023038"/>
    </source>
</evidence>
<protein>
    <recommendedName>
        <fullName evidence="6">LIM zinc-binding domain-containing protein</fullName>
    </recommendedName>
</protein>
<evidence type="ECO:0000256" key="5">
    <source>
        <dbReference type="SAM" id="MobiDB-lite"/>
    </source>
</evidence>
<name>A0AAD5TEC1_9FUNG</name>
<dbReference type="AlphaFoldDB" id="A0AAD5TEC1"/>
<dbReference type="SMART" id="SM00132">
    <property type="entry name" value="LIM"/>
    <property type="match status" value="1"/>
</dbReference>
<organism evidence="7 8">
    <name type="scientific">Geranomyces variabilis</name>
    <dbReference type="NCBI Taxonomy" id="109894"/>
    <lineage>
        <taxon>Eukaryota</taxon>
        <taxon>Fungi</taxon>
        <taxon>Fungi incertae sedis</taxon>
        <taxon>Chytridiomycota</taxon>
        <taxon>Chytridiomycota incertae sedis</taxon>
        <taxon>Chytridiomycetes</taxon>
        <taxon>Spizellomycetales</taxon>
        <taxon>Powellomycetaceae</taxon>
        <taxon>Geranomyces</taxon>
    </lineage>
</organism>
<dbReference type="CDD" id="cd09358">
    <property type="entry name" value="LIM_Mical_like"/>
    <property type="match status" value="1"/>
</dbReference>
<dbReference type="Proteomes" id="UP001212152">
    <property type="component" value="Unassembled WGS sequence"/>
</dbReference>
<evidence type="ECO:0000256" key="2">
    <source>
        <dbReference type="ARBA" id="ARBA00022833"/>
    </source>
</evidence>
<gene>
    <name evidence="7" type="ORF">HDU87_007101</name>
</gene>
<feature type="domain" description="LIM zinc-binding" evidence="6">
    <location>
        <begin position="4"/>
        <end position="66"/>
    </location>
</feature>
<evidence type="ECO:0000256" key="4">
    <source>
        <dbReference type="PROSITE-ProRule" id="PRU00125"/>
    </source>
</evidence>
<evidence type="ECO:0000313" key="7">
    <source>
        <dbReference type="EMBL" id="KAJ3174510.1"/>
    </source>
</evidence>
<feature type="compositionally biased region" description="Basic and acidic residues" evidence="5">
    <location>
        <begin position="180"/>
        <end position="192"/>
    </location>
</feature>
<accession>A0AAD5TEC1</accession>
<dbReference type="PANTHER" id="PTHR24206">
    <property type="entry name" value="OS06G0237300 PROTEIN"/>
    <property type="match status" value="1"/>
</dbReference>
<reference evidence="7" key="1">
    <citation type="submission" date="2020-05" db="EMBL/GenBank/DDBJ databases">
        <title>Phylogenomic resolution of chytrid fungi.</title>
        <authorList>
            <person name="Stajich J.E."/>
            <person name="Amses K."/>
            <person name="Simmons R."/>
            <person name="Seto K."/>
            <person name="Myers J."/>
            <person name="Bonds A."/>
            <person name="Quandt C.A."/>
            <person name="Barry K."/>
            <person name="Liu P."/>
            <person name="Grigoriev I."/>
            <person name="Longcore J.E."/>
            <person name="James T.Y."/>
        </authorList>
    </citation>
    <scope>NUCLEOTIDE SEQUENCE</scope>
    <source>
        <strain evidence="7">JEL0379</strain>
    </source>
</reference>